<comment type="subcellular location">
    <subcellularLocation>
        <location evidence="1">Cell outer membrane</location>
    </subcellularLocation>
</comment>
<dbReference type="EMBL" id="CP000473">
    <property type="protein sequence ID" value="ABJ82763.1"/>
    <property type="molecule type" value="Genomic_DNA"/>
</dbReference>
<gene>
    <name evidence="5" type="ordered locus">Acid_1773</name>
</gene>
<dbReference type="SUPFAM" id="SSF49452">
    <property type="entry name" value="Starch-binding domain-like"/>
    <property type="match status" value="1"/>
</dbReference>
<name>Q027P4_SOLUE</name>
<evidence type="ECO:0000256" key="3">
    <source>
        <dbReference type="ARBA" id="ARBA00023237"/>
    </source>
</evidence>
<sequence precursor="true">MSIISRFLVGITFASLLPGTLPAQSIYGTLTGIVSDPSDAVVAGAALTLRDQQSGSQRETLTNSEGYYTFSSVPPGTYQIMVAAKGFEGHKQNDIALGGGDKLNFNFTLKVGNTSNVVEVSGTVDLLVTTDSGENANRLTVKELDNFIQLGTNAAEYIKMMPGFGITNGTSNSANYNGQTVGINGNGNGGNQSPLNAAYSYNGLPTNSLDITADGAHVSDPGCNCATPVNPNSKMISEFKVQMSNFSAENQKGPGVISSVARGGGNTYHGSAFISARNAVLNANDWLSNYSRVARPENKYYYPGFTLGGPVKLPFTKFNHKRDKLFFFTGYQFFYQVLDTGLLRATVPTLGERNGDFSPAEIAKEGNFTAANQPPGQLNAKALGLYPAGIIPKTAIDPNMQALMKLYPAPNADPNANGGFNWVDDLHFNQNNTQWMSRVDYSISDNTKLFVRYNLQREVQLFPIGLWSSATTQQLPYPTPIQGKNRSDSVTASLTHVFDTSMTNEFVFGYTFIGFPNVFQDPSKVDRAQIGYAYKGLYKNGVAQFPNLTGSGEAASISTNGGFEVGGPGQGLYANKYMPSASDNISRIVGTHTLKAGVFWERIRNAQPANNTTQGQLGFNVGNSNTFGNPYLDMLLGNLNSYTETSFNRVNDIFYNTYEGFIQDSWKVNRRLTLELGLRITHFAPWADNLGFGFSVFDYSKYSSSCTPTQYCGFLWNKRDPSVPMGGFPTKGAYFQPRFGVAYALGNSTVLRGGWGRYFYHSGQFTTGLNVSAGMQTINLSNNQGTGGNTPLLASELDSLNVNGSALSTGAVDRKDDRSPYTDSYSFTVSQRVPGSALVEIAYVGNSSRNLLNQSGVGSDINLVPVGAMLSSKNGGVDPNGLNANNFRPLLGFGSLPLATHNLFANYNSLQAKYMRTKGRAVINVNYTFGKALGIVSTTLDQFNINNDYGVQASNRTHIFNAAYSYNFGSLVRSRIAGGFVNGWQISGITQIQSGVNLTGQRTQTFGLALNSGKIPGTTQNISSTSLLGTPSITLSPTLTCDPRSNLGPHQFINASCFSFPNQIGQNGPTTLPTIYGPAFFNADLGLFKNFKIAEKRNFQVRLNGYNFLNHPLWSFNGNNLNLGFAANGTLNTPLFGTVTTKQGHRVVQLAATFSF</sequence>
<organism evidence="5">
    <name type="scientific">Solibacter usitatus (strain Ellin6076)</name>
    <dbReference type="NCBI Taxonomy" id="234267"/>
    <lineage>
        <taxon>Bacteria</taxon>
        <taxon>Pseudomonadati</taxon>
        <taxon>Acidobacteriota</taxon>
        <taxon>Terriglobia</taxon>
        <taxon>Bryobacterales</taxon>
        <taxon>Solibacteraceae</taxon>
        <taxon>Candidatus Solibacter</taxon>
    </lineage>
</organism>
<dbReference type="STRING" id="234267.Acid_1773"/>
<evidence type="ECO:0000256" key="1">
    <source>
        <dbReference type="ARBA" id="ARBA00004442"/>
    </source>
</evidence>
<dbReference type="Gene3D" id="2.40.170.20">
    <property type="entry name" value="TonB-dependent receptor, beta-barrel domain"/>
    <property type="match status" value="1"/>
</dbReference>
<dbReference type="Gene3D" id="2.60.40.1120">
    <property type="entry name" value="Carboxypeptidase-like, regulatory domain"/>
    <property type="match status" value="1"/>
</dbReference>
<dbReference type="Pfam" id="PF25183">
    <property type="entry name" value="OMP_b-brl_4"/>
    <property type="match status" value="1"/>
</dbReference>
<accession>Q027P4</accession>
<dbReference type="GO" id="GO:0009279">
    <property type="term" value="C:cell outer membrane"/>
    <property type="evidence" value="ECO:0007669"/>
    <property type="project" value="UniProtKB-SubCell"/>
</dbReference>
<dbReference type="Pfam" id="PF13620">
    <property type="entry name" value="CarboxypepD_reg"/>
    <property type="match status" value="1"/>
</dbReference>
<dbReference type="InterPro" id="IPR036942">
    <property type="entry name" value="Beta-barrel_TonB_sf"/>
</dbReference>
<dbReference type="InParanoid" id="Q027P4"/>
<evidence type="ECO:0000256" key="2">
    <source>
        <dbReference type="ARBA" id="ARBA00023136"/>
    </source>
</evidence>
<dbReference type="AlphaFoldDB" id="Q027P4"/>
<feature type="domain" description="TonB-dependent transporter Oar-like beta-barrel" evidence="4">
    <location>
        <begin position="261"/>
        <end position="1149"/>
    </location>
</feature>
<dbReference type="eggNOG" id="COG4771">
    <property type="taxonomic scope" value="Bacteria"/>
</dbReference>
<dbReference type="GO" id="GO:0030246">
    <property type="term" value="F:carbohydrate binding"/>
    <property type="evidence" value="ECO:0007669"/>
    <property type="project" value="InterPro"/>
</dbReference>
<dbReference type="OrthoDB" id="97893at2"/>
<keyword evidence="2" id="KW-0472">Membrane</keyword>
<evidence type="ECO:0000313" key="5">
    <source>
        <dbReference type="EMBL" id="ABJ82763.1"/>
    </source>
</evidence>
<dbReference type="InterPro" id="IPR057601">
    <property type="entry name" value="Oar-like_b-barrel"/>
</dbReference>
<dbReference type="HOGENOM" id="CLU_006298_0_0_0"/>
<keyword evidence="3" id="KW-0998">Cell outer membrane</keyword>
<dbReference type="InterPro" id="IPR013784">
    <property type="entry name" value="Carb-bd-like_fold"/>
</dbReference>
<protein>
    <submittedName>
        <fullName evidence="5">Cna B domain protein</fullName>
    </submittedName>
</protein>
<dbReference type="KEGG" id="sus:Acid_1773"/>
<dbReference type="SUPFAM" id="SSF56935">
    <property type="entry name" value="Porins"/>
    <property type="match status" value="1"/>
</dbReference>
<evidence type="ECO:0000259" key="4">
    <source>
        <dbReference type="Pfam" id="PF25183"/>
    </source>
</evidence>
<proteinExistence type="predicted"/>
<reference evidence="5" key="1">
    <citation type="submission" date="2006-10" db="EMBL/GenBank/DDBJ databases">
        <title>Complete sequence of Solibacter usitatus Ellin6076.</title>
        <authorList>
            <consortium name="US DOE Joint Genome Institute"/>
            <person name="Copeland A."/>
            <person name="Lucas S."/>
            <person name="Lapidus A."/>
            <person name="Barry K."/>
            <person name="Detter J.C."/>
            <person name="Glavina del Rio T."/>
            <person name="Hammon N."/>
            <person name="Israni S."/>
            <person name="Dalin E."/>
            <person name="Tice H."/>
            <person name="Pitluck S."/>
            <person name="Thompson L.S."/>
            <person name="Brettin T."/>
            <person name="Bruce D."/>
            <person name="Han C."/>
            <person name="Tapia R."/>
            <person name="Gilna P."/>
            <person name="Schmutz J."/>
            <person name="Larimer F."/>
            <person name="Land M."/>
            <person name="Hauser L."/>
            <person name="Kyrpides N."/>
            <person name="Mikhailova N."/>
            <person name="Janssen P.H."/>
            <person name="Kuske C.R."/>
            <person name="Richardson P."/>
        </authorList>
    </citation>
    <scope>NUCLEOTIDE SEQUENCE</scope>
    <source>
        <strain evidence="5">Ellin6076</strain>
    </source>
</reference>